<feature type="domain" description="Peptidase M64 N-terminal" evidence="2">
    <location>
        <begin position="25"/>
        <end position="144"/>
    </location>
</feature>
<sequence>MKRKKSMLAVLLLSCLGISGVRGQNFDTYFENRTLRLDYTFSGTDKQQQLFVDQLCSFPGWAGRRHHLKDLHLRGYGQITMCDAATGDTIYRNSFATLFQEWQGTEEATRVAKSFENCFLVPYPKNRVNITVSLFDNRGKISSSLTHPVDPKDILIRRLDSLPVTPHRYIRQNGSPEQCIDVAFVAEGYTAEQMSQFYKDCEVAVEALLDHEPFKSQQKHFNFVAVASESDDSGVSIPGKGIWKKTAVDSHFDTFYSDRYLTTLHLKQLHNLLAGVPYEHIVILANTENYGGGGIYNSYTLTSSRHESYRSVVVHEFGHSFAGLADEYYYDDEFEPMYPAGVEPYEQNITTLTDFDSKWKDMLPEGTPIPTPATGKDLYTKIGVYEGAGYQSKGVYRAFQDCRMKTNDAPVFCPVCVRILDRLIRFYTE</sequence>
<protein>
    <submittedName>
        <fullName evidence="3">IgA Peptidase M64</fullName>
    </submittedName>
</protein>
<gene>
    <name evidence="3" type="ORF">H9789_06725</name>
</gene>
<evidence type="ECO:0000256" key="1">
    <source>
        <dbReference type="SAM" id="SignalP"/>
    </source>
</evidence>
<dbReference type="Proteomes" id="UP000823865">
    <property type="component" value="Unassembled WGS sequence"/>
</dbReference>
<proteinExistence type="predicted"/>
<reference evidence="3" key="1">
    <citation type="journal article" date="2021" name="PeerJ">
        <title>Extensive microbial diversity within the chicken gut microbiome revealed by metagenomics and culture.</title>
        <authorList>
            <person name="Gilroy R."/>
            <person name="Ravi A."/>
            <person name="Getino M."/>
            <person name="Pursley I."/>
            <person name="Horton D.L."/>
            <person name="Alikhan N.F."/>
            <person name="Baker D."/>
            <person name="Gharbi K."/>
            <person name="Hall N."/>
            <person name="Watson M."/>
            <person name="Adriaenssens E.M."/>
            <person name="Foster-Nyarko E."/>
            <person name="Jarju S."/>
            <person name="Secka A."/>
            <person name="Antonio M."/>
            <person name="Oren A."/>
            <person name="Chaudhuri R.R."/>
            <person name="La Ragione R."/>
            <person name="Hildebrand F."/>
            <person name="Pallen M.J."/>
        </authorList>
    </citation>
    <scope>NUCLEOTIDE SEQUENCE</scope>
    <source>
        <strain evidence="3">G3-2149</strain>
    </source>
</reference>
<dbReference type="GO" id="GO:0008237">
    <property type="term" value="F:metallopeptidase activity"/>
    <property type="evidence" value="ECO:0007669"/>
    <property type="project" value="InterPro"/>
</dbReference>
<organism evidence="3 4">
    <name type="scientific">Candidatus Paraprevotella stercoravium</name>
    <dbReference type="NCBI Taxonomy" id="2838725"/>
    <lineage>
        <taxon>Bacteria</taxon>
        <taxon>Pseudomonadati</taxon>
        <taxon>Bacteroidota</taxon>
        <taxon>Bacteroidia</taxon>
        <taxon>Bacteroidales</taxon>
        <taxon>Prevotellaceae</taxon>
        <taxon>Paraprevotella</taxon>
    </lineage>
</organism>
<keyword evidence="1" id="KW-0732">Signal</keyword>
<evidence type="ECO:0000313" key="4">
    <source>
        <dbReference type="Proteomes" id="UP000823865"/>
    </source>
</evidence>
<dbReference type="AlphaFoldDB" id="A0A9E2L5Z2"/>
<dbReference type="Gene3D" id="3.40.390.10">
    <property type="entry name" value="Collagenase (Catalytic Domain)"/>
    <property type="match status" value="1"/>
</dbReference>
<dbReference type="Gene3D" id="2.60.40.3250">
    <property type="entry name" value="Peptidase M64, N-terminal domain"/>
    <property type="match status" value="1"/>
</dbReference>
<reference evidence="3" key="2">
    <citation type="submission" date="2021-04" db="EMBL/GenBank/DDBJ databases">
        <authorList>
            <person name="Gilroy R."/>
        </authorList>
    </citation>
    <scope>NUCLEOTIDE SEQUENCE</scope>
    <source>
        <strain evidence="3">G3-2149</strain>
    </source>
</reference>
<evidence type="ECO:0000259" key="2">
    <source>
        <dbReference type="Pfam" id="PF16217"/>
    </source>
</evidence>
<evidence type="ECO:0000313" key="3">
    <source>
        <dbReference type="EMBL" id="MBU3853495.1"/>
    </source>
</evidence>
<dbReference type="Pfam" id="PF09471">
    <property type="entry name" value="Peptidase_M64"/>
    <property type="match status" value="2"/>
</dbReference>
<dbReference type="InterPro" id="IPR032625">
    <property type="entry name" value="M64_N"/>
</dbReference>
<dbReference type="InterPro" id="IPR024079">
    <property type="entry name" value="MetalloPept_cat_dom_sf"/>
</dbReference>
<feature type="signal peptide" evidence="1">
    <location>
        <begin position="1"/>
        <end position="23"/>
    </location>
</feature>
<dbReference type="InterPro" id="IPR019026">
    <property type="entry name" value="Peptidase_M64_IgA"/>
</dbReference>
<dbReference type="InterPro" id="IPR038171">
    <property type="entry name" value="M64_N_sf"/>
</dbReference>
<comment type="caution">
    <text evidence="3">The sequence shown here is derived from an EMBL/GenBank/DDBJ whole genome shotgun (WGS) entry which is preliminary data.</text>
</comment>
<name>A0A9E2L5Z2_9BACT</name>
<accession>A0A9E2L5Z2</accession>
<feature type="chain" id="PRO_5038746196" evidence="1">
    <location>
        <begin position="24"/>
        <end position="429"/>
    </location>
</feature>
<dbReference type="EMBL" id="JAHLFU010000141">
    <property type="protein sequence ID" value="MBU3853495.1"/>
    <property type="molecule type" value="Genomic_DNA"/>
</dbReference>
<dbReference type="Pfam" id="PF16217">
    <property type="entry name" value="M64_N"/>
    <property type="match status" value="1"/>
</dbReference>